<keyword evidence="1" id="KW-0472">Membrane</keyword>
<organism evidence="2 3">
    <name type="scientific">Streptomyces phyllanthi</name>
    <dbReference type="NCBI Taxonomy" id="1803180"/>
    <lineage>
        <taxon>Bacteria</taxon>
        <taxon>Bacillati</taxon>
        <taxon>Actinomycetota</taxon>
        <taxon>Actinomycetes</taxon>
        <taxon>Kitasatosporales</taxon>
        <taxon>Streptomycetaceae</taxon>
        <taxon>Streptomyces</taxon>
    </lineage>
</organism>
<feature type="transmembrane region" description="Helical" evidence="1">
    <location>
        <begin position="41"/>
        <end position="60"/>
    </location>
</feature>
<reference evidence="2 3" key="1">
    <citation type="submission" date="2019-07" db="EMBL/GenBank/DDBJ databases">
        <title>New species of Amycolatopsis and Streptomyces.</title>
        <authorList>
            <person name="Duangmal K."/>
            <person name="Teo W.F.A."/>
            <person name="Lipun K."/>
        </authorList>
    </citation>
    <scope>NUCLEOTIDE SEQUENCE [LARGE SCALE GENOMIC DNA]</scope>
    <source>
        <strain evidence="2 3">TISTR 2346</strain>
    </source>
</reference>
<evidence type="ECO:0000313" key="2">
    <source>
        <dbReference type="EMBL" id="MPY41398.1"/>
    </source>
</evidence>
<keyword evidence="1" id="KW-1133">Transmembrane helix</keyword>
<feature type="transmembrane region" description="Helical" evidence="1">
    <location>
        <begin position="6"/>
        <end position="29"/>
    </location>
</feature>
<comment type="caution">
    <text evidence="2">The sequence shown here is derived from an EMBL/GenBank/DDBJ whole genome shotgun (WGS) entry which is preliminary data.</text>
</comment>
<dbReference type="RefSeq" id="WP_152784796.1">
    <property type="nucleotide sequence ID" value="NZ_BAABEQ010000078.1"/>
</dbReference>
<sequence>MYVLTGVLMALWVLAAVPAVAAIRTGWLLPWLRRRTHRPRMWGYATLLGNTGACLVLYGFVVDGRFASDLLFGAGILLVVTGAVLEFRTSRPRGR</sequence>
<dbReference type="EMBL" id="VJZE01000094">
    <property type="protein sequence ID" value="MPY41398.1"/>
    <property type="molecule type" value="Genomic_DNA"/>
</dbReference>
<protein>
    <recommendedName>
        <fullName evidence="4">PQ-loop repeat-containing protein</fullName>
    </recommendedName>
</protein>
<dbReference type="Proteomes" id="UP000326979">
    <property type="component" value="Unassembled WGS sequence"/>
</dbReference>
<name>A0A5N8W4X8_9ACTN</name>
<dbReference type="OrthoDB" id="4322403at2"/>
<accession>A0A5N8W4X8</accession>
<evidence type="ECO:0000256" key="1">
    <source>
        <dbReference type="SAM" id="Phobius"/>
    </source>
</evidence>
<proteinExistence type="predicted"/>
<gene>
    <name evidence="2" type="ORF">FNH04_16210</name>
</gene>
<keyword evidence="1" id="KW-0812">Transmembrane</keyword>
<feature type="transmembrane region" description="Helical" evidence="1">
    <location>
        <begin position="66"/>
        <end position="85"/>
    </location>
</feature>
<dbReference type="AlphaFoldDB" id="A0A5N8W4X8"/>
<keyword evidence="3" id="KW-1185">Reference proteome</keyword>
<evidence type="ECO:0000313" key="3">
    <source>
        <dbReference type="Proteomes" id="UP000326979"/>
    </source>
</evidence>
<evidence type="ECO:0008006" key="4">
    <source>
        <dbReference type="Google" id="ProtNLM"/>
    </source>
</evidence>